<evidence type="ECO:0000256" key="1">
    <source>
        <dbReference type="SAM" id="Phobius"/>
    </source>
</evidence>
<keyword evidence="1" id="KW-0812">Transmembrane</keyword>
<dbReference type="EMBL" id="JBHTHX010002892">
    <property type="protein sequence ID" value="MFD0891068.1"/>
    <property type="molecule type" value="Genomic_DNA"/>
</dbReference>
<feature type="transmembrane region" description="Helical" evidence="1">
    <location>
        <begin position="23"/>
        <end position="41"/>
    </location>
</feature>
<feature type="transmembrane region" description="Helical" evidence="1">
    <location>
        <begin position="102"/>
        <end position="124"/>
    </location>
</feature>
<evidence type="ECO:0000313" key="3">
    <source>
        <dbReference type="Proteomes" id="UP001597024"/>
    </source>
</evidence>
<feature type="transmembrane region" description="Helical" evidence="1">
    <location>
        <begin position="76"/>
        <end position="95"/>
    </location>
</feature>
<name>A0ABW3E859_9ACTN</name>
<feature type="transmembrane region" description="Helical" evidence="1">
    <location>
        <begin position="53"/>
        <end position="70"/>
    </location>
</feature>
<accession>A0ABW3E859</accession>
<gene>
    <name evidence="2" type="ORF">ACFQ08_41520</name>
</gene>
<feature type="non-terminal residue" evidence="2">
    <location>
        <position position="149"/>
    </location>
</feature>
<keyword evidence="3" id="KW-1185">Reference proteome</keyword>
<comment type="caution">
    <text evidence="2">The sequence shown here is derived from an EMBL/GenBank/DDBJ whole genome shotgun (WGS) entry which is preliminary data.</text>
</comment>
<feature type="transmembrane region" description="Helical" evidence="1">
    <location>
        <begin position="130"/>
        <end position="148"/>
    </location>
</feature>
<evidence type="ECO:0000313" key="2">
    <source>
        <dbReference type="EMBL" id="MFD0891068.1"/>
    </source>
</evidence>
<proteinExistence type="predicted"/>
<keyword evidence="1" id="KW-0472">Membrane</keyword>
<protein>
    <submittedName>
        <fullName evidence="2">Uncharacterized protein</fullName>
    </submittedName>
</protein>
<reference evidence="3" key="1">
    <citation type="journal article" date="2019" name="Int. J. Syst. Evol. Microbiol.">
        <title>The Global Catalogue of Microorganisms (GCM) 10K type strain sequencing project: providing services to taxonomists for standard genome sequencing and annotation.</title>
        <authorList>
            <consortium name="The Broad Institute Genomics Platform"/>
            <consortium name="The Broad Institute Genome Sequencing Center for Infectious Disease"/>
            <person name="Wu L."/>
            <person name="Ma J."/>
        </authorList>
    </citation>
    <scope>NUCLEOTIDE SEQUENCE [LARGE SCALE GENOMIC DNA]</scope>
    <source>
        <strain evidence="3">CCUG 62974</strain>
    </source>
</reference>
<dbReference type="Proteomes" id="UP001597024">
    <property type="component" value="Unassembled WGS sequence"/>
</dbReference>
<organism evidence="2 3">
    <name type="scientific">Streptosporangium algeriense</name>
    <dbReference type="NCBI Taxonomy" id="1682748"/>
    <lineage>
        <taxon>Bacteria</taxon>
        <taxon>Bacillati</taxon>
        <taxon>Actinomycetota</taxon>
        <taxon>Actinomycetes</taxon>
        <taxon>Streptosporangiales</taxon>
        <taxon>Streptosporangiaceae</taxon>
        <taxon>Streptosporangium</taxon>
    </lineage>
</organism>
<keyword evidence="1" id="KW-1133">Transmembrane helix</keyword>
<sequence length="149" mass="15716">MDDLSEEPADPEPLPEARHERRARWSLAGLLLALFVALLLYRVLHAGRLEETTLFYVGLPAVIAITVVLTSRPRSATGTILATITVALALAGPLLSEGVVCLLFAAPLFYLVGLLIGSVVDHFSRRGPNALAAPLVLLALVTVGAEVAG</sequence>